<dbReference type="SUPFAM" id="SSF50129">
    <property type="entry name" value="GroES-like"/>
    <property type="match status" value="1"/>
</dbReference>
<dbReference type="InterPro" id="IPR051397">
    <property type="entry name" value="Zn-ADH-like_protein"/>
</dbReference>
<dbReference type="InterPro" id="IPR020843">
    <property type="entry name" value="ER"/>
</dbReference>
<dbReference type="Gene3D" id="3.90.180.10">
    <property type="entry name" value="Medium-chain alcohol dehydrogenases, catalytic domain"/>
    <property type="match status" value="1"/>
</dbReference>
<dbReference type="Proteomes" id="UP001597512">
    <property type="component" value="Unassembled WGS sequence"/>
</dbReference>
<feature type="domain" description="Enoyl reductase (ER)" evidence="1">
    <location>
        <begin position="10"/>
        <end position="322"/>
    </location>
</feature>
<name>A0ABW6ASJ6_9BACT</name>
<comment type="caution">
    <text evidence="2">The sequence shown here is derived from an EMBL/GenBank/DDBJ whole genome shotgun (WGS) entry which is preliminary data.</text>
</comment>
<dbReference type="InterPro" id="IPR013149">
    <property type="entry name" value="ADH-like_C"/>
</dbReference>
<dbReference type="PANTHER" id="PTHR43677">
    <property type="entry name" value="SHORT-CHAIN DEHYDROGENASE/REDUCTASE"/>
    <property type="match status" value="1"/>
</dbReference>
<reference evidence="3" key="1">
    <citation type="journal article" date="2019" name="Int. J. Syst. Evol. Microbiol.">
        <title>The Global Catalogue of Microorganisms (GCM) 10K type strain sequencing project: providing services to taxonomists for standard genome sequencing and annotation.</title>
        <authorList>
            <consortium name="The Broad Institute Genomics Platform"/>
            <consortium name="The Broad Institute Genome Sequencing Center for Infectious Disease"/>
            <person name="Wu L."/>
            <person name="Ma J."/>
        </authorList>
    </citation>
    <scope>NUCLEOTIDE SEQUENCE [LARGE SCALE GENOMIC DNA]</scope>
    <source>
        <strain evidence="3">KCTC 52490</strain>
    </source>
</reference>
<evidence type="ECO:0000259" key="1">
    <source>
        <dbReference type="SMART" id="SM00829"/>
    </source>
</evidence>
<dbReference type="RefSeq" id="WP_381507817.1">
    <property type="nucleotide sequence ID" value="NZ_JBHUOM010000042.1"/>
</dbReference>
<dbReference type="SMART" id="SM00829">
    <property type="entry name" value="PKS_ER"/>
    <property type="match status" value="1"/>
</dbReference>
<keyword evidence="3" id="KW-1185">Reference proteome</keyword>
<organism evidence="2 3">
    <name type="scientific">Spirosoma flavum</name>
    <dbReference type="NCBI Taxonomy" id="2048557"/>
    <lineage>
        <taxon>Bacteria</taxon>
        <taxon>Pseudomonadati</taxon>
        <taxon>Bacteroidota</taxon>
        <taxon>Cytophagia</taxon>
        <taxon>Cytophagales</taxon>
        <taxon>Cytophagaceae</taxon>
        <taxon>Spirosoma</taxon>
    </lineage>
</organism>
<accession>A0ABW6ASJ6</accession>
<evidence type="ECO:0000313" key="2">
    <source>
        <dbReference type="EMBL" id="MFD2937589.1"/>
    </source>
</evidence>
<protein>
    <submittedName>
        <fullName evidence="2">Zinc-binding alcohol dehydrogenase family protein</fullName>
    </submittedName>
</protein>
<dbReference type="EMBL" id="JBHUOM010000042">
    <property type="protein sequence ID" value="MFD2937589.1"/>
    <property type="molecule type" value="Genomic_DNA"/>
</dbReference>
<dbReference type="InterPro" id="IPR011032">
    <property type="entry name" value="GroES-like_sf"/>
</dbReference>
<dbReference type="Pfam" id="PF00107">
    <property type="entry name" value="ADH_zinc_N"/>
    <property type="match status" value="1"/>
</dbReference>
<dbReference type="InterPro" id="IPR036291">
    <property type="entry name" value="NAD(P)-bd_dom_sf"/>
</dbReference>
<dbReference type="PANTHER" id="PTHR43677:SF11">
    <property type="entry name" value="ZINC-CONTAINING ALCOHOL DEHYDROGENASE"/>
    <property type="match status" value="1"/>
</dbReference>
<proteinExistence type="predicted"/>
<dbReference type="SUPFAM" id="SSF51735">
    <property type="entry name" value="NAD(P)-binding Rossmann-fold domains"/>
    <property type="match status" value="1"/>
</dbReference>
<gene>
    <name evidence="2" type="ORF">ACFS25_27705</name>
</gene>
<sequence length="325" mass="34461">MKAAIMYQPGDGPHYAEVPSPVVANEDEVLMTVKAAAIKHIDRGQASGKHYSADAQQANQAKVIGGDGVGLLADGTRVYAMGVSGMVAQQAVVEKNRMVLIPDGLDDATAAALPNGVIGAAMGLRFRAGIQPGDVVLINGATGFTGRVAVQIAKHYGAKKVIATGRNPDSLQALLRLGADEIISVNQSDEDYLAQIRTIYSSTPFDVIIDYLWGHSAELLLASLKGRGAFTHPVRFVSIGSITGDKLQLSAENLRSVNLQLSGSGLGSWTRQEVDKLFNEILPEMFQLAADGGLEVDTVTVDLSEIESIYNIAISDGKRLVMTMN</sequence>
<evidence type="ECO:0000313" key="3">
    <source>
        <dbReference type="Proteomes" id="UP001597512"/>
    </source>
</evidence>
<dbReference type="Gene3D" id="3.40.50.720">
    <property type="entry name" value="NAD(P)-binding Rossmann-like Domain"/>
    <property type="match status" value="1"/>
</dbReference>